<dbReference type="Proteomes" id="UP000324222">
    <property type="component" value="Unassembled WGS sequence"/>
</dbReference>
<evidence type="ECO:0000313" key="2">
    <source>
        <dbReference type="EMBL" id="MPC45718.1"/>
    </source>
</evidence>
<feature type="region of interest" description="Disordered" evidence="1">
    <location>
        <begin position="66"/>
        <end position="126"/>
    </location>
</feature>
<sequence>MISRFSRLFLLYRHSDKLEEEYRLRAKLASISNRAQFLLDYLEECVLLKSAPRYFPLFLLLIKEGGKEGEDEEKEEEEEEEEEEVEEKKEKKNKRKGKISLSDSGTEEKRKEEEYVRRRRRRKRRR</sequence>
<name>A0A5B7FLB9_PORTR</name>
<keyword evidence="3" id="KW-1185">Reference proteome</keyword>
<evidence type="ECO:0000256" key="1">
    <source>
        <dbReference type="SAM" id="MobiDB-lite"/>
    </source>
</evidence>
<feature type="compositionally biased region" description="Basic residues" evidence="1">
    <location>
        <begin position="117"/>
        <end position="126"/>
    </location>
</feature>
<organism evidence="2 3">
    <name type="scientific">Portunus trituberculatus</name>
    <name type="common">Swimming crab</name>
    <name type="synonym">Neptunus trituberculatus</name>
    <dbReference type="NCBI Taxonomy" id="210409"/>
    <lineage>
        <taxon>Eukaryota</taxon>
        <taxon>Metazoa</taxon>
        <taxon>Ecdysozoa</taxon>
        <taxon>Arthropoda</taxon>
        <taxon>Crustacea</taxon>
        <taxon>Multicrustacea</taxon>
        <taxon>Malacostraca</taxon>
        <taxon>Eumalacostraca</taxon>
        <taxon>Eucarida</taxon>
        <taxon>Decapoda</taxon>
        <taxon>Pleocyemata</taxon>
        <taxon>Brachyura</taxon>
        <taxon>Eubrachyura</taxon>
        <taxon>Portunoidea</taxon>
        <taxon>Portunidae</taxon>
        <taxon>Portuninae</taxon>
        <taxon>Portunus</taxon>
    </lineage>
</organism>
<dbReference type="EMBL" id="VSRR010006862">
    <property type="protein sequence ID" value="MPC45718.1"/>
    <property type="molecule type" value="Genomic_DNA"/>
</dbReference>
<evidence type="ECO:0000313" key="3">
    <source>
        <dbReference type="Proteomes" id="UP000324222"/>
    </source>
</evidence>
<comment type="caution">
    <text evidence="2">The sequence shown here is derived from an EMBL/GenBank/DDBJ whole genome shotgun (WGS) entry which is preliminary data.</text>
</comment>
<protein>
    <submittedName>
        <fullName evidence="2">Uncharacterized protein</fullName>
    </submittedName>
</protein>
<accession>A0A5B7FLB9</accession>
<feature type="compositionally biased region" description="Acidic residues" evidence="1">
    <location>
        <begin position="69"/>
        <end position="85"/>
    </location>
</feature>
<proteinExistence type="predicted"/>
<feature type="compositionally biased region" description="Basic and acidic residues" evidence="1">
    <location>
        <begin position="106"/>
        <end position="116"/>
    </location>
</feature>
<gene>
    <name evidence="2" type="ORF">E2C01_039424</name>
</gene>
<dbReference type="AlphaFoldDB" id="A0A5B7FLB9"/>
<reference evidence="2 3" key="1">
    <citation type="submission" date="2019-05" db="EMBL/GenBank/DDBJ databases">
        <title>Another draft genome of Portunus trituberculatus and its Hox gene families provides insights of decapod evolution.</title>
        <authorList>
            <person name="Jeong J.-H."/>
            <person name="Song I."/>
            <person name="Kim S."/>
            <person name="Choi T."/>
            <person name="Kim D."/>
            <person name="Ryu S."/>
            <person name="Kim W."/>
        </authorList>
    </citation>
    <scope>NUCLEOTIDE SEQUENCE [LARGE SCALE GENOMIC DNA]</scope>
    <source>
        <tissue evidence="2">Muscle</tissue>
    </source>
</reference>